<keyword evidence="1" id="KW-1133">Transmembrane helix</keyword>
<feature type="transmembrane region" description="Helical" evidence="1">
    <location>
        <begin position="12"/>
        <end position="37"/>
    </location>
</feature>
<evidence type="ECO:0000313" key="3">
    <source>
        <dbReference type="Proteomes" id="UP000177165"/>
    </source>
</evidence>
<name>A0A1G2AP43_9BACT</name>
<evidence type="ECO:0000256" key="1">
    <source>
        <dbReference type="SAM" id="Phobius"/>
    </source>
</evidence>
<reference evidence="2 3" key="1">
    <citation type="journal article" date="2016" name="Nat. Commun.">
        <title>Thousands of microbial genomes shed light on interconnected biogeochemical processes in an aquifer system.</title>
        <authorList>
            <person name="Anantharaman K."/>
            <person name="Brown C.T."/>
            <person name="Hug L.A."/>
            <person name="Sharon I."/>
            <person name="Castelle C.J."/>
            <person name="Probst A.J."/>
            <person name="Thomas B.C."/>
            <person name="Singh A."/>
            <person name="Wilkins M.J."/>
            <person name="Karaoz U."/>
            <person name="Brodie E.L."/>
            <person name="Williams K.H."/>
            <person name="Hubbard S.S."/>
            <person name="Banfield J.F."/>
        </authorList>
    </citation>
    <scope>NUCLEOTIDE SEQUENCE [LARGE SCALE GENOMIC DNA]</scope>
</reference>
<dbReference type="Proteomes" id="UP000177165">
    <property type="component" value="Unassembled WGS sequence"/>
</dbReference>
<evidence type="ECO:0000313" key="2">
    <source>
        <dbReference type="EMBL" id="OGY78684.1"/>
    </source>
</evidence>
<sequence>MKNSTKRVSNLLFLNEIVGWLALVGIVVTAVIGFSMYGLLAAFQMAAVAGVVGLFLFEFCCYLVKGVEESLRFEAWIEAPKQEELAPSKETPISMQFAWYCDEEPTRITTGVFPRDVVGMRKSRHILG</sequence>
<gene>
    <name evidence="2" type="ORF">A3B74_04905</name>
</gene>
<comment type="caution">
    <text evidence="2">The sequence shown here is derived from an EMBL/GenBank/DDBJ whole genome shotgun (WGS) entry which is preliminary data.</text>
</comment>
<feature type="transmembrane region" description="Helical" evidence="1">
    <location>
        <begin position="43"/>
        <end position="64"/>
    </location>
</feature>
<keyword evidence="1" id="KW-0812">Transmembrane</keyword>
<accession>A0A1G2AP43</accession>
<organism evidence="2 3">
    <name type="scientific">Candidatus Kerfeldbacteria bacterium RIFCSPHIGHO2_02_FULL_42_14</name>
    <dbReference type="NCBI Taxonomy" id="1798540"/>
    <lineage>
        <taxon>Bacteria</taxon>
        <taxon>Candidatus Kerfeldiibacteriota</taxon>
    </lineage>
</organism>
<proteinExistence type="predicted"/>
<protein>
    <submittedName>
        <fullName evidence="2">Uncharacterized protein</fullName>
    </submittedName>
</protein>
<keyword evidence="1" id="KW-0472">Membrane</keyword>
<dbReference type="AlphaFoldDB" id="A0A1G2AP43"/>
<dbReference type="EMBL" id="MHKB01000013">
    <property type="protein sequence ID" value="OGY78684.1"/>
    <property type="molecule type" value="Genomic_DNA"/>
</dbReference>